<dbReference type="Proteomes" id="UP000249757">
    <property type="component" value="Unassembled WGS sequence"/>
</dbReference>
<evidence type="ECO:0000313" key="4">
    <source>
        <dbReference type="Proteomes" id="UP000245464"/>
    </source>
</evidence>
<evidence type="ECO:0000313" key="5">
    <source>
        <dbReference type="Proteomes" id="UP000249757"/>
    </source>
</evidence>
<comment type="caution">
    <text evidence="3">The sequence shown here is derived from an EMBL/GenBank/DDBJ whole genome shotgun (WGS) entry which is preliminary data.</text>
</comment>
<reference evidence="3" key="2">
    <citation type="submission" date="2021-05" db="EMBL/GenBank/DDBJ databases">
        <authorList>
            <person name="Moolhuijzen P.M."/>
            <person name="Moffat C.S."/>
        </authorList>
    </citation>
    <scope>NUCLEOTIDE SEQUENCE</scope>
    <source>
        <strain evidence="3">86-124</strain>
    </source>
</reference>
<dbReference type="EMBL" id="NQIK02000001">
    <property type="protein sequence ID" value="KAF7577436.1"/>
    <property type="molecule type" value="Genomic_DNA"/>
</dbReference>
<dbReference type="OMA" id="WEFDEVR"/>
<keyword evidence="5" id="KW-1185">Reference proteome</keyword>
<accession>A0A2W1FX51</accession>
<dbReference type="EMBL" id="NRDI02000009">
    <property type="protein sequence ID" value="KAI1513383.1"/>
    <property type="molecule type" value="Genomic_DNA"/>
</dbReference>
<name>A0A2W1FX51_9PLEO</name>
<reference evidence="3" key="3">
    <citation type="journal article" date="2022" name="bioRxiv">
        <title>A global pangenome for the wheat fungal pathogen Pyrenophora tritici-repentis and prediction of effector protein structural homology.</title>
        <authorList>
            <person name="Moolhuijzen P."/>
            <person name="See P.T."/>
            <person name="Shi G."/>
            <person name="Powell H.R."/>
            <person name="Cockram J."/>
            <person name="Jorgensen L.N."/>
            <person name="Benslimane H."/>
            <person name="Strelkov S.E."/>
            <person name="Turner J."/>
            <person name="Liu Z."/>
            <person name="Moffat C.S."/>
        </authorList>
    </citation>
    <scope>NUCLEOTIDE SEQUENCE</scope>
    <source>
        <strain evidence="3">86-124</strain>
    </source>
</reference>
<reference evidence="5" key="4">
    <citation type="journal article" date="2022" name="Microb. Genom.">
        <title>A global pangenome for the wheat fungal pathogen Pyrenophora tritici-repentis and prediction of effector protein structural homology.</title>
        <authorList>
            <person name="Moolhuijzen P.M."/>
            <person name="See P.T."/>
            <person name="Shi G."/>
            <person name="Powell H.R."/>
            <person name="Cockram J."/>
            <person name="Jorgensen L.N."/>
            <person name="Benslimane H."/>
            <person name="Strelkov S.E."/>
            <person name="Turner J."/>
            <person name="Liu Z."/>
            <person name="Moffat C.S."/>
        </authorList>
    </citation>
    <scope>NUCLEOTIDE SEQUENCE [LARGE SCALE GENOMIC DNA]</scope>
</reference>
<feature type="region of interest" description="Disordered" evidence="1">
    <location>
        <begin position="278"/>
        <end position="304"/>
    </location>
</feature>
<feature type="compositionally biased region" description="Basic and acidic residues" evidence="1">
    <location>
        <begin position="278"/>
        <end position="291"/>
    </location>
</feature>
<organism evidence="3 5">
    <name type="scientific">Pyrenophora tritici-repentis</name>
    <dbReference type="NCBI Taxonomy" id="45151"/>
    <lineage>
        <taxon>Eukaryota</taxon>
        <taxon>Fungi</taxon>
        <taxon>Dikarya</taxon>
        <taxon>Ascomycota</taxon>
        <taxon>Pezizomycotina</taxon>
        <taxon>Dothideomycetes</taxon>
        <taxon>Pleosporomycetidae</taxon>
        <taxon>Pleosporales</taxon>
        <taxon>Pleosporineae</taxon>
        <taxon>Pleosporaceae</taxon>
        <taxon>Pyrenophora</taxon>
    </lineage>
</organism>
<dbReference type="Proteomes" id="UP000245464">
    <property type="component" value="Chromosome 1"/>
</dbReference>
<evidence type="ECO:0000256" key="1">
    <source>
        <dbReference type="SAM" id="MobiDB-lite"/>
    </source>
</evidence>
<protein>
    <submittedName>
        <fullName evidence="3">Uncharacterized protein</fullName>
    </submittedName>
</protein>
<dbReference type="AlphaFoldDB" id="A0A2W1FX51"/>
<proteinExistence type="predicted"/>
<sequence length="371" mass="43891">MSQNDNGYSTAASKSEDETDLGLQRMLDLPTELRCYILELLIVDKPFDAYFTLLEHPEIGELVCCNFNAQFKAIKRHRNLASQLQQILTTTALLSTHTNNLHTRRQLAEFLKSNLLGERVYMSVKTSTQAIAVLKKYRTCLDHTDILTDQFTKMTIGNAVARYQPPPQPRFGTNTLCKVEHHRIFRAFLRLQLYTEIRKLYGARKGFERNLRSLISSWKTWEFDEVRSVAEWIKLEHPNLPQHYPPSIRTLFASVNVNFYNDMTPYVRILPAPSRDRNRRSEFARRSKRWTDTPATSKEGKADRRNKDWRPLGYEYGYYVNYTQRVYREHFLAEGYPFWSRHTTPMARWWRYRNREDHLGPRFGTVYDSKV</sequence>
<evidence type="ECO:0000313" key="2">
    <source>
        <dbReference type="EMBL" id="KAF7577436.1"/>
    </source>
</evidence>
<gene>
    <name evidence="3" type="ORF">Ptr86124_007285</name>
    <name evidence="2" type="ORF">PtrM4_016760</name>
</gene>
<evidence type="ECO:0000313" key="3">
    <source>
        <dbReference type="EMBL" id="KAI1513383.1"/>
    </source>
</evidence>
<reference evidence="2 4" key="1">
    <citation type="journal article" date="2018" name="BMC Genomics">
        <title>Comparative genomics of the wheat fungal pathogen Pyrenophora tritici-repentis reveals chromosomal variations and genome plasticity.</title>
        <authorList>
            <person name="Moolhuijzen P."/>
            <person name="See P.T."/>
            <person name="Hane J.K."/>
            <person name="Shi G."/>
            <person name="Liu Z."/>
            <person name="Oliver R.P."/>
            <person name="Moffat C.S."/>
        </authorList>
    </citation>
    <scope>NUCLEOTIDE SEQUENCE [LARGE SCALE GENOMIC DNA]</scope>
    <source>
        <strain evidence="2">M4</strain>
    </source>
</reference>